<organism evidence="1 2">
    <name type="scientific">Helicobacter pylori PZ5080</name>
    <dbReference type="NCBI Taxonomy" id="1337394"/>
    <lineage>
        <taxon>Bacteria</taxon>
        <taxon>Pseudomonadati</taxon>
        <taxon>Campylobacterota</taxon>
        <taxon>Epsilonproteobacteria</taxon>
        <taxon>Campylobacterales</taxon>
        <taxon>Helicobacteraceae</taxon>
        <taxon>Helicobacter</taxon>
    </lineage>
</organism>
<name>T2SFT4_HELPX</name>
<sequence>MFFIFLQTAAKRFLKTECYGSFRMRYLSI</sequence>
<evidence type="ECO:0000313" key="2">
    <source>
        <dbReference type="Proteomes" id="UP000015663"/>
    </source>
</evidence>
<gene>
    <name evidence="1" type="ORF">L934_07875</name>
</gene>
<comment type="caution">
    <text evidence="1">The sequence shown here is derived from an EMBL/GenBank/DDBJ whole genome shotgun (WGS) entry which is preliminary data.</text>
</comment>
<dbReference type="Proteomes" id="UP000015663">
    <property type="component" value="Unassembled WGS sequence"/>
</dbReference>
<proteinExistence type="predicted"/>
<dbReference type="EMBL" id="ASYV01000209">
    <property type="protein sequence ID" value="EQD91110.1"/>
    <property type="molecule type" value="Genomic_DNA"/>
</dbReference>
<accession>T2SFT4</accession>
<evidence type="ECO:0000313" key="1">
    <source>
        <dbReference type="EMBL" id="EQD91110.1"/>
    </source>
</evidence>
<protein>
    <submittedName>
        <fullName evidence="1">Uncharacterized protein</fullName>
    </submittedName>
</protein>
<dbReference type="AlphaFoldDB" id="T2SFT4"/>
<reference evidence="1 2" key="1">
    <citation type="journal article" date="2013" name="Genome Announc.">
        <title>Draft Genome Sequences of Helicobacter pylori Strains Isolated from Regions of Low and High Gastric Cancer Risk in Colombia.</title>
        <authorList>
            <person name="Sheh A."/>
            <person name="Piazuelo M.B."/>
            <person name="Wilson K.T."/>
            <person name="Correa P."/>
            <person name="Fox J.G."/>
        </authorList>
    </citation>
    <scope>NUCLEOTIDE SEQUENCE [LARGE SCALE GENOMIC DNA]</scope>
    <source>
        <strain evidence="1 2">PZ5080</strain>
    </source>
</reference>